<evidence type="ECO:0000256" key="1">
    <source>
        <dbReference type="SAM" id="MobiDB-lite"/>
    </source>
</evidence>
<evidence type="ECO:0000313" key="2">
    <source>
        <dbReference type="EMBL" id="KAG9233431.1"/>
    </source>
</evidence>
<feature type="region of interest" description="Disordered" evidence="1">
    <location>
        <begin position="27"/>
        <end position="91"/>
    </location>
</feature>
<feature type="compositionally biased region" description="Polar residues" evidence="1">
    <location>
        <begin position="157"/>
        <end position="168"/>
    </location>
</feature>
<dbReference type="Proteomes" id="UP000824998">
    <property type="component" value="Unassembled WGS sequence"/>
</dbReference>
<sequence length="390" mass="43153">MRFQENNHSWLTGMSPTTDTVSLLWEMDSGSTTPDEGTNTPTSSNESTSDGMPPTSLSSALPSITSQSFGIERRTEESDSDESISDGMNLTPVSPYPASISSETFGFEHIDIDDNRSEYDDHIMDLPLLSRDLVSIASHSLGIEHSTGVELDKTQDEGSSSGIATKSASPELATATSESHDLEHTIEGEHEINHEETISSSTTLNPLASMFVPAPNFSQQTTQSTSNNTNTWDKSASANIHLQRSIPRASLDEYHQYIGGSNGGPYNRHLETYFDDQDRLILIPNEIYGVNMTFEETEELNDNMLKQAIEASTSEPCIQFLPFEEPPRIVTQTEIMVNHAIDLSCAKALQTQKDEDFYNEDLPIELEDLDDEDEEQDDDGSSDETAYRND</sequence>
<protein>
    <submittedName>
        <fullName evidence="2">Uncharacterized protein</fullName>
    </submittedName>
</protein>
<dbReference type="AlphaFoldDB" id="A0A9P8C5V8"/>
<name>A0A9P8C5V8_9HELO</name>
<feature type="compositionally biased region" description="Acidic residues" evidence="1">
    <location>
        <begin position="363"/>
        <end position="382"/>
    </location>
</feature>
<feature type="compositionally biased region" description="Low complexity" evidence="1">
    <location>
        <begin position="38"/>
        <end position="49"/>
    </location>
</feature>
<feature type="region of interest" description="Disordered" evidence="1">
    <location>
        <begin position="363"/>
        <end position="390"/>
    </location>
</feature>
<proteinExistence type="predicted"/>
<feature type="region of interest" description="Disordered" evidence="1">
    <location>
        <begin position="147"/>
        <end position="181"/>
    </location>
</feature>
<organism evidence="2 3">
    <name type="scientific">Amylocarpus encephaloides</name>
    <dbReference type="NCBI Taxonomy" id="45428"/>
    <lineage>
        <taxon>Eukaryota</taxon>
        <taxon>Fungi</taxon>
        <taxon>Dikarya</taxon>
        <taxon>Ascomycota</taxon>
        <taxon>Pezizomycotina</taxon>
        <taxon>Leotiomycetes</taxon>
        <taxon>Helotiales</taxon>
        <taxon>Helotiales incertae sedis</taxon>
        <taxon>Amylocarpus</taxon>
    </lineage>
</organism>
<reference evidence="2" key="1">
    <citation type="journal article" date="2021" name="IMA Fungus">
        <title>Genomic characterization of three marine fungi, including Emericellopsis atlantica sp. nov. with signatures of a generalist lifestyle and marine biomass degradation.</title>
        <authorList>
            <person name="Hagestad O.C."/>
            <person name="Hou L."/>
            <person name="Andersen J.H."/>
            <person name="Hansen E.H."/>
            <person name="Altermark B."/>
            <person name="Li C."/>
            <person name="Kuhnert E."/>
            <person name="Cox R.J."/>
            <person name="Crous P.W."/>
            <person name="Spatafora J.W."/>
            <person name="Lail K."/>
            <person name="Amirebrahimi M."/>
            <person name="Lipzen A."/>
            <person name="Pangilinan J."/>
            <person name="Andreopoulos W."/>
            <person name="Hayes R.D."/>
            <person name="Ng V."/>
            <person name="Grigoriev I.V."/>
            <person name="Jackson S.A."/>
            <person name="Sutton T.D.S."/>
            <person name="Dobson A.D.W."/>
            <person name="Rama T."/>
        </authorList>
    </citation>
    <scope>NUCLEOTIDE SEQUENCE</scope>
    <source>
        <strain evidence="2">TRa018bII</strain>
    </source>
</reference>
<evidence type="ECO:0000313" key="3">
    <source>
        <dbReference type="Proteomes" id="UP000824998"/>
    </source>
</evidence>
<accession>A0A9P8C5V8</accession>
<comment type="caution">
    <text evidence="2">The sequence shown here is derived from an EMBL/GenBank/DDBJ whole genome shotgun (WGS) entry which is preliminary data.</text>
</comment>
<dbReference type="EMBL" id="MU251501">
    <property type="protein sequence ID" value="KAG9233431.1"/>
    <property type="molecule type" value="Genomic_DNA"/>
</dbReference>
<gene>
    <name evidence="2" type="ORF">BJ875DRAFT_464213</name>
</gene>
<keyword evidence="3" id="KW-1185">Reference proteome</keyword>
<feature type="compositionally biased region" description="Polar residues" evidence="1">
    <location>
        <begin position="55"/>
        <end position="69"/>
    </location>
</feature>